<dbReference type="GO" id="GO:0000976">
    <property type="term" value="F:transcription cis-regulatory region binding"/>
    <property type="evidence" value="ECO:0000318"/>
    <property type="project" value="GO_Central"/>
</dbReference>
<sequence>MHTCMDHGSQLGMAYCLPNLSVPDHYYTTPVPLSPLQLPSHSKPLQMPLDHEEAVMLSSDHCGLYPLPALPFGHGHSGAVVSKKPAVGFIPNIGAEEVGTSTVTARVGYEGATACNTWWRASTAGEKGKMKVRRKMREPRFCFQTRSDVDVLDDGYKWRKYGQKVVKNSLHPRSYFRCTHSNCRVKKRVERLSTDCRMVITTYEGRHTHPPCDDNSSSSGDNTTTCF</sequence>
<dbReference type="RefSeq" id="XP_044953204.1">
    <property type="nucleotide sequence ID" value="XM_045097269.1"/>
</dbReference>
<dbReference type="AlphaFoldDB" id="A0A8I7BC47"/>
<dbReference type="GeneID" id="123403330"/>
<dbReference type="GO" id="GO:0003700">
    <property type="term" value="F:DNA-binding transcription factor activity"/>
    <property type="evidence" value="ECO:0000318"/>
    <property type="project" value="GO_Central"/>
</dbReference>
<dbReference type="KEGG" id="hvg:123403330"/>
<dbReference type="InterPro" id="IPR003657">
    <property type="entry name" value="WRKY_dom"/>
</dbReference>
<gene>
    <name evidence="7" type="primary">LOC123403330</name>
</gene>
<evidence type="ECO:0000313" key="8">
    <source>
        <dbReference type="Proteomes" id="UP000011116"/>
    </source>
</evidence>
<dbReference type="SMR" id="A0A8I7BC47"/>
<dbReference type="OMA" id="QEETENH"/>
<evidence type="ECO:0000313" key="7">
    <source>
        <dbReference type="EnsemblPlants" id="HORVU.MOREX.r3.6HG0599830.1"/>
    </source>
</evidence>
<dbReference type="Proteomes" id="UP000011116">
    <property type="component" value="Chromosome 6H"/>
</dbReference>
<comment type="subcellular location">
    <subcellularLocation>
        <location evidence="1">Nucleus</location>
    </subcellularLocation>
</comment>
<dbReference type="OrthoDB" id="1842836at2759"/>
<organism evidence="7 8">
    <name type="scientific">Hordeum vulgare subsp. vulgare</name>
    <name type="common">Domesticated barley</name>
    <dbReference type="NCBI Taxonomy" id="112509"/>
    <lineage>
        <taxon>Eukaryota</taxon>
        <taxon>Viridiplantae</taxon>
        <taxon>Streptophyta</taxon>
        <taxon>Embryophyta</taxon>
        <taxon>Tracheophyta</taxon>
        <taxon>Spermatophyta</taxon>
        <taxon>Magnoliopsida</taxon>
        <taxon>Liliopsida</taxon>
        <taxon>Poales</taxon>
        <taxon>Poaceae</taxon>
        <taxon>BOP clade</taxon>
        <taxon>Pooideae</taxon>
        <taxon>Triticodae</taxon>
        <taxon>Triticeae</taxon>
        <taxon>Hordeinae</taxon>
        <taxon>Hordeum</taxon>
    </lineage>
</organism>
<keyword evidence="4" id="KW-0804">Transcription</keyword>
<name>A0A8I7BC47_HORVV</name>
<keyword evidence="2" id="KW-0805">Transcription regulation</keyword>
<dbReference type="Gramene" id="HORVU.MOREX.r2.6HG0497280.1">
    <property type="protein sequence ID" value="HORVU.MOREX.r2.6HG0497280.1"/>
    <property type="gene ID" value="HORVU.MOREX.r2.6HG0497280"/>
</dbReference>
<dbReference type="InterPro" id="IPR044810">
    <property type="entry name" value="WRKY_plant"/>
</dbReference>
<evidence type="ECO:0000259" key="6">
    <source>
        <dbReference type="PROSITE" id="PS50811"/>
    </source>
</evidence>
<keyword evidence="5" id="KW-0539">Nucleus</keyword>
<keyword evidence="8" id="KW-1185">Reference proteome</keyword>
<dbReference type="SUPFAM" id="SSF118290">
    <property type="entry name" value="WRKY DNA-binding domain"/>
    <property type="match status" value="1"/>
</dbReference>
<dbReference type="Gene3D" id="2.20.25.80">
    <property type="entry name" value="WRKY domain"/>
    <property type="match status" value="1"/>
</dbReference>
<dbReference type="Gramene" id="HORVU.MOREX.r3.6HG0599830.1">
    <property type="protein sequence ID" value="HORVU.MOREX.r3.6HG0599830.1"/>
    <property type="gene ID" value="HORVU.MOREX.r3.6HG0599830"/>
</dbReference>
<proteinExistence type="predicted"/>
<dbReference type="InterPro" id="IPR036576">
    <property type="entry name" value="WRKY_dom_sf"/>
</dbReference>
<reference evidence="7" key="2">
    <citation type="submission" date="2020-10" db="EMBL/GenBank/DDBJ databases">
        <authorList>
            <person name="Scholz U."/>
            <person name="Mascher M."/>
            <person name="Fiebig A."/>
        </authorList>
    </citation>
    <scope>NUCLEOTIDE SEQUENCE [LARGE SCALE GENOMIC DNA]</scope>
    <source>
        <strain evidence="7">cv. Morex</strain>
    </source>
</reference>
<dbReference type="PANTHER" id="PTHR31221">
    <property type="entry name" value="WRKY TRANSCRIPTION FACTOR PROTEIN 1-RELATED"/>
    <property type="match status" value="1"/>
</dbReference>
<dbReference type="GO" id="GO:0006355">
    <property type="term" value="P:regulation of DNA-templated transcription"/>
    <property type="evidence" value="ECO:0000318"/>
    <property type="project" value="GO_Central"/>
</dbReference>
<evidence type="ECO:0000256" key="3">
    <source>
        <dbReference type="ARBA" id="ARBA00023125"/>
    </source>
</evidence>
<evidence type="ECO:0000256" key="4">
    <source>
        <dbReference type="ARBA" id="ARBA00023163"/>
    </source>
</evidence>
<reference evidence="7" key="3">
    <citation type="submission" date="2022-01" db="UniProtKB">
        <authorList>
            <consortium name="EnsemblPlants"/>
        </authorList>
    </citation>
    <scope>IDENTIFICATION</scope>
    <source>
        <strain evidence="7">subsp. vulgare</strain>
    </source>
</reference>
<dbReference type="GO" id="GO:0005634">
    <property type="term" value="C:nucleus"/>
    <property type="evidence" value="ECO:0000318"/>
    <property type="project" value="GO_Central"/>
</dbReference>
<evidence type="ECO:0000256" key="1">
    <source>
        <dbReference type="ARBA" id="ARBA00004123"/>
    </source>
</evidence>
<dbReference type="PROSITE" id="PS50811">
    <property type="entry name" value="WRKY"/>
    <property type="match status" value="1"/>
</dbReference>
<reference evidence="8" key="1">
    <citation type="journal article" date="2012" name="Nature">
        <title>A physical, genetic and functional sequence assembly of the barley genome.</title>
        <authorList>
            <consortium name="The International Barley Genome Sequencing Consortium"/>
            <person name="Mayer K.F."/>
            <person name="Waugh R."/>
            <person name="Brown J.W."/>
            <person name="Schulman A."/>
            <person name="Langridge P."/>
            <person name="Platzer M."/>
            <person name="Fincher G.B."/>
            <person name="Muehlbauer G.J."/>
            <person name="Sato K."/>
            <person name="Close T.J."/>
            <person name="Wise R.P."/>
            <person name="Stein N."/>
        </authorList>
    </citation>
    <scope>NUCLEOTIDE SEQUENCE [LARGE SCALE GENOMIC DNA]</scope>
    <source>
        <strain evidence="8">cv. Morex</strain>
    </source>
</reference>
<keyword evidence="3" id="KW-0238">DNA-binding</keyword>
<feature type="domain" description="WRKY" evidence="6">
    <location>
        <begin position="147"/>
        <end position="210"/>
    </location>
</feature>
<dbReference type="Pfam" id="PF03106">
    <property type="entry name" value="WRKY"/>
    <property type="match status" value="1"/>
</dbReference>
<dbReference type="EnsemblPlants" id="HORVU.MOREX.r3.6HG0599830.1">
    <property type="protein sequence ID" value="HORVU.MOREX.r3.6HG0599830.1"/>
    <property type="gene ID" value="HORVU.MOREX.r3.6HG0599830"/>
</dbReference>
<accession>A0A8I7BC47</accession>
<dbReference type="FunFam" id="2.20.25.80:FF:000003">
    <property type="entry name" value="WRKY transcription factor 57"/>
    <property type="match status" value="1"/>
</dbReference>
<evidence type="ECO:0000256" key="2">
    <source>
        <dbReference type="ARBA" id="ARBA00023015"/>
    </source>
</evidence>
<evidence type="ECO:0000256" key="5">
    <source>
        <dbReference type="ARBA" id="ARBA00023242"/>
    </source>
</evidence>
<dbReference type="SMART" id="SM00774">
    <property type="entry name" value="WRKY"/>
    <property type="match status" value="1"/>
</dbReference>
<protein>
    <recommendedName>
        <fullName evidence="6">WRKY domain-containing protein</fullName>
    </recommendedName>
</protein>
<dbReference type="PANTHER" id="PTHR31221:SF354">
    <property type="entry name" value="WRKY DNA-BINDING DOMAIN SUPERFAMILY PROTEIN-RELATED"/>
    <property type="match status" value="1"/>
</dbReference>